<feature type="transmembrane region" description="Helical" evidence="6">
    <location>
        <begin position="81"/>
        <end position="106"/>
    </location>
</feature>
<feature type="transmembrane region" description="Helical" evidence="6">
    <location>
        <begin position="12"/>
        <end position="29"/>
    </location>
</feature>
<keyword evidence="3 6" id="KW-0812">Transmembrane</keyword>
<organism evidence="7 8">
    <name type="scientific">Colocasia esculenta</name>
    <name type="common">Wild taro</name>
    <name type="synonym">Arum esculentum</name>
    <dbReference type="NCBI Taxonomy" id="4460"/>
    <lineage>
        <taxon>Eukaryota</taxon>
        <taxon>Viridiplantae</taxon>
        <taxon>Streptophyta</taxon>
        <taxon>Embryophyta</taxon>
        <taxon>Tracheophyta</taxon>
        <taxon>Spermatophyta</taxon>
        <taxon>Magnoliopsida</taxon>
        <taxon>Liliopsida</taxon>
        <taxon>Araceae</taxon>
        <taxon>Aroideae</taxon>
        <taxon>Colocasieae</taxon>
        <taxon>Colocasia</taxon>
    </lineage>
</organism>
<dbReference type="GO" id="GO:0009706">
    <property type="term" value="C:chloroplast inner membrane"/>
    <property type="evidence" value="ECO:0007669"/>
    <property type="project" value="TreeGrafter"/>
</dbReference>
<comment type="similarity">
    <text evidence="2">Belongs to the TMEM19 family.</text>
</comment>
<evidence type="ECO:0000313" key="8">
    <source>
        <dbReference type="Proteomes" id="UP000652761"/>
    </source>
</evidence>
<evidence type="ECO:0000256" key="5">
    <source>
        <dbReference type="ARBA" id="ARBA00023136"/>
    </source>
</evidence>
<sequence>MVSPYFATLHHHYHAFLLPHATPIPLLFVPRLRKIRTVSVPKMLPLRAAARVPDVTALQGALVDLLRASPPTWGSAVASNLLIFVLGSPLLVTGLTGSGIAAAFLLGTLTWRAFGPSGFLLVATYFVIGTGVTKLKIKQKEAMGVAEKRRGRRGPGSVIGSSAAGCVCALLSIYGAGGVAFLRLWQLGFVASFCTKLSDTVSSEIGKAYGKTTRLRRFSGLRGPAVWAQSTRWFTVCERDRA</sequence>
<dbReference type="EMBL" id="NMUH01002388">
    <property type="protein sequence ID" value="MQL99660.1"/>
    <property type="molecule type" value="Genomic_DNA"/>
</dbReference>
<comment type="caution">
    <text evidence="7">The sequence shown here is derived from an EMBL/GenBank/DDBJ whole genome shotgun (WGS) entry which is preliminary data.</text>
</comment>
<dbReference type="InterPro" id="IPR002794">
    <property type="entry name" value="DUF92_TMEM19"/>
</dbReference>
<reference evidence="7" key="1">
    <citation type="submission" date="2017-07" db="EMBL/GenBank/DDBJ databases">
        <title>Taro Niue Genome Assembly and Annotation.</title>
        <authorList>
            <person name="Atibalentja N."/>
            <person name="Keating K."/>
            <person name="Fields C.J."/>
        </authorList>
    </citation>
    <scope>NUCLEOTIDE SEQUENCE</scope>
    <source>
        <strain evidence="7">Niue_2</strain>
        <tissue evidence="7">Leaf</tissue>
    </source>
</reference>
<feature type="transmembrane region" description="Helical" evidence="6">
    <location>
        <begin position="158"/>
        <end position="185"/>
    </location>
</feature>
<keyword evidence="4 6" id="KW-1133">Transmembrane helix</keyword>
<dbReference type="Proteomes" id="UP000652761">
    <property type="component" value="Unassembled WGS sequence"/>
</dbReference>
<keyword evidence="8" id="KW-1185">Reference proteome</keyword>
<evidence type="ECO:0000256" key="3">
    <source>
        <dbReference type="ARBA" id="ARBA00022692"/>
    </source>
</evidence>
<dbReference type="Pfam" id="PF01940">
    <property type="entry name" value="DUF92"/>
    <property type="match status" value="1"/>
</dbReference>
<gene>
    <name evidence="7" type="ORF">Taro_032384</name>
</gene>
<accession>A0A843W1S2</accession>
<keyword evidence="5 6" id="KW-0472">Membrane</keyword>
<name>A0A843W1S2_COLES</name>
<dbReference type="AlphaFoldDB" id="A0A843W1S2"/>
<evidence type="ECO:0000256" key="2">
    <source>
        <dbReference type="ARBA" id="ARBA00009012"/>
    </source>
</evidence>
<evidence type="ECO:0000256" key="4">
    <source>
        <dbReference type="ARBA" id="ARBA00022989"/>
    </source>
</evidence>
<evidence type="ECO:0000256" key="6">
    <source>
        <dbReference type="SAM" id="Phobius"/>
    </source>
</evidence>
<dbReference type="PANTHER" id="PTHR13353:SF5">
    <property type="entry name" value="TRANSMEMBRANE PROTEIN 19"/>
    <property type="match status" value="1"/>
</dbReference>
<evidence type="ECO:0000256" key="1">
    <source>
        <dbReference type="ARBA" id="ARBA00004141"/>
    </source>
</evidence>
<protein>
    <submittedName>
        <fullName evidence="7">Uncharacterized protein</fullName>
    </submittedName>
</protein>
<proteinExistence type="inferred from homology"/>
<evidence type="ECO:0000313" key="7">
    <source>
        <dbReference type="EMBL" id="MQL99660.1"/>
    </source>
</evidence>
<dbReference type="OrthoDB" id="30881at2759"/>
<comment type="subcellular location">
    <subcellularLocation>
        <location evidence="1">Membrane</location>
        <topology evidence="1">Multi-pass membrane protein</topology>
    </subcellularLocation>
</comment>
<dbReference type="PANTHER" id="PTHR13353">
    <property type="entry name" value="TRANSMEMBRANE PROTEIN 19"/>
    <property type="match status" value="1"/>
</dbReference>
<feature type="transmembrane region" description="Helical" evidence="6">
    <location>
        <begin position="118"/>
        <end position="137"/>
    </location>
</feature>